<proteinExistence type="predicted"/>
<feature type="domain" description="Glycosyltransferase GT-D fold" evidence="1">
    <location>
        <begin position="179"/>
        <end position="402"/>
    </location>
</feature>
<dbReference type="Proteomes" id="UP000286181">
    <property type="component" value="Unassembled WGS sequence"/>
</dbReference>
<dbReference type="AlphaFoldDB" id="A0A415IBB9"/>
<dbReference type="Gene3D" id="3.40.50.2000">
    <property type="entry name" value="Glycogen Phosphorylase B"/>
    <property type="match status" value="1"/>
</dbReference>
<evidence type="ECO:0000259" key="1">
    <source>
        <dbReference type="Pfam" id="PF08759"/>
    </source>
</evidence>
<gene>
    <name evidence="3" type="ORF">DW038_07865</name>
</gene>
<reference evidence="3 4" key="1">
    <citation type="submission" date="2018-08" db="EMBL/GenBank/DDBJ databases">
        <title>A genome reference for cultivated species of the human gut microbiota.</title>
        <authorList>
            <person name="Zou Y."/>
            <person name="Xue W."/>
            <person name="Luo G."/>
        </authorList>
    </citation>
    <scope>NUCLEOTIDE SEQUENCE [LARGE SCALE GENOMIC DNA]</scope>
    <source>
        <strain evidence="3 4">AF39-14AC</strain>
    </source>
</reference>
<name>A0A415IBB9_9FIRM</name>
<dbReference type="NCBIfam" id="TIGR03728">
    <property type="entry name" value="glyco_access_1"/>
    <property type="match status" value="1"/>
</dbReference>
<evidence type="ECO:0000259" key="2">
    <source>
        <dbReference type="Pfam" id="PF26334"/>
    </source>
</evidence>
<keyword evidence="3" id="KW-0808">Transferase</keyword>
<dbReference type="EMBL" id="QROF01000005">
    <property type="protein sequence ID" value="RHL04938.1"/>
    <property type="molecule type" value="Genomic_DNA"/>
</dbReference>
<dbReference type="InterPro" id="IPR058591">
    <property type="entry name" value="Gtf3_N"/>
</dbReference>
<evidence type="ECO:0000313" key="4">
    <source>
        <dbReference type="Proteomes" id="UP000286181"/>
    </source>
</evidence>
<sequence>MWSTMRGQVIMKTHITNLYGFIKDKEIANRQRKFAQTAHDMGFYELGLYVYDVSSDTDSELSKRLDGIIASVEHDDMAIVQLPTGNGLKFESMLIEKIAAYSNKKIIVLWHEEAYKDINESKLQHLILKQYDIWNLNEYSDKTIAALVNNAMKSEDTFDINVLNIDETLDYILEHNSSVARFGDGEMDIIAGNSIPYQQYDCNLAQQLRQIMMLQSNEKMVVCLSDVFKNRERYNSYASDFWKNHLDVYRDFYTELCTADWYGSTFISRPYMVLIDKTSSKRYFNKLKLLWENKNILIVEGVNSRSGVGNDLFDNAMSVKRIICPAKNAYSKIDVIKENIIQYADDRFILIMLGPTAKVLAYELSLAGYQAIDIGHIDSEYEWFKMGATSKVKLNHKHTAEHNFDENIIFCDDEKYNKEIIDVIG</sequence>
<comment type="caution">
    <text evidence="3">The sequence shown here is derived from an EMBL/GenBank/DDBJ whole genome shotgun (WGS) entry which is preliminary data.</text>
</comment>
<evidence type="ECO:0000313" key="3">
    <source>
        <dbReference type="EMBL" id="RHL04938.1"/>
    </source>
</evidence>
<feature type="domain" description="Glucosyltransferase 3-like N-terminal" evidence="2">
    <location>
        <begin position="12"/>
        <end position="111"/>
    </location>
</feature>
<dbReference type="InterPro" id="IPR014869">
    <property type="entry name" value="GT-D"/>
</dbReference>
<dbReference type="Pfam" id="PF08759">
    <property type="entry name" value="GT-D"/>
    <property type="match status" value="1"/>
</dbReference>
<organism evidence="3 4">
    <name type="scientific">Agathobacter rectalis</name>
    <dbReference type="NCBI Taxonomy" id="39491"/>
    <lineage>
        <taxon>Bacteria</taxon>
        <taxon>Bacillati</taxon>
        <taxon>Bacillota</taxon>
        <taxon>Clostridia</taxon>
        <taxon>Lachnospirales</taxon>
        <taxon>Lachnospiraceae</taxon>
        <taxon>Agathobacter</taxon>
    </lineage>
</organism>
<dbReference type="GO" id="GO:0016740">
    <property type="term" value="F:transferase activity"/>
    <property type="evidence" value="ECO:0007669"/>
    <property type="project" value="UniProtKB-KW"/>
</dbReference>
<protein>
    <submittedName>
        <fullName evidence="3">SP_1767 family glycosyltransferase</fullName>
    </submittedName>
</protein>
<accession>A0A415IBB9</accession>
<dbReference type="Pfam" id="PF26334">
    <property type="entry name" value="Gtf3_N"/>
    <property type="match status" value="1"/>
</dbReference>